<name>A0A183IP55_9BILA</name>
<dbReference type="EMBL" id="UZAM01008965">
    <property type="protein sequence ID" value="VDP07133.1"/>
    <property type="molecule type" value="Genomic_DNA"/>
</dbReference>
<dbReference type="InterPro" id="IPR007889">
    <property type="entry name" value="HTH_Psq"/>
</dbReference>
<dbReference type="InterPro" id="IPR009057">
    <property type="entry name" value="Homeodomain-like_sf"/>
</dbReference>
<reference evidence="4 5" key="2">
    <citation type="submission" date="2018-11" db="EMBL/GenBank/DDBJ databases">
        <authorList>
            <consortium name="Pathogen Informatics"/>
        </authorList>
    </citation>
    <scope>NUCLEOTIDE SEQUENCE [LARGE SCALE GENOMIC DNA]</scope>
</reference>
<keyword evidence="5" id="KW-1185">Reference proteome</keyword>
<evidence type="ECO:0000313" key="5">
    <source>
        <dbReference type="Proteomes" id="UP000270296"/>
    </source>
</evidence>
<reference evidence="6" key="1">
    <citation type="submission" date="2016-06" db="UniProtKB">
        <authorList>
            <consortium name="WormBaseParasite"/>
        </authorList>
    </citation>
    <scope>IDENTIFICATION</scope>
</reference>
<evidence type="ECO:0000256" key="1">
    <source>
        <dbReference type="ARBA" id="ARBA00004123"/>
    </source>
</evidence>
<dbReference type="GO" id="GO:0003677">
    <property type="term" value="F:DNA binding"/>
    <property type="evidence" value="ECO:0007669"/>
    <property type="project" value="InterPro"/>
</dbReference>
<comment type="subcellular location">
    <subcellularLocation>
        <location evidence="1">Nucleus</location>
    </subcellularLocation>
</comment>
<sequence>MKSANSGQTALEENGLRRNTLGNISASMPDLSFVNPSSLNEVSLNRTLRFEAVRPLNINALNNELTFLRTENFNLRAHIFLLKEKYGDTDDDIDIVSRSQESTLKTISQLKQEIELKDQALQEARNSNESIQRQLDAALKHSTLVNEANTANSQETKGSDTKLKHQRKMLTVAEKVDLLDMLNEGKSYAAIGRRYGIDESSVRYVKNDKKNISETAAVSLNKTAKRVVLQSRHNSADSKMFALGARIETATLFSEATKKQLEEKDTEIATLKERIVDLERDLEEKRPEYAKQFPFSQSVLSPERAAFQNSMTMQSTGIESGLAVPSSSENLVIHFQNLYVQKAMEVESLKVQLKAERSATSNPDGMAPDLECYEKRIQCLTDELAKSTAECTKRSKVIRALLRKLDADGKTQAKTSPEVVSQSFQHDVSVLYFLEKSLISRSDMEEFRTKFFRYHHLSQQMLTRLKSSARLVEEIARRLGDDKVAHDLLISLSVLHNDMSETLNFTTEILAHIDSESHLMIEDTDDVKEAIEIISSIESPEKLPGKESEMIRSLEENLYALKCQLEAERQQVKKINADIEEKDKKLEELLSERAILTNRFQQLERSAMHQMAAKIATSDKDIWLVMEKIGLQVSILVYYDLVKFIATIRF</sequence>
<dbReference type="AlphaFoldDB" id="A0A183IP55"/>
<dbReference type="GO" id="GO:0005634">
    <property type="term" value="C:nucleus"/>
    <property type="evidence" value="ECO:0007669"/>
    <property type="project" value="UniProtKB-SubCell"/>
</dbReference>
<feature type="coiled-coil region" evidence="2">
    <location>
        <begin position="551"/>
        <end position="606"/>
    </location>
</feature>
<dbReference type="SUPFAM" id="SSF46689">
    <property type="entry name" value="Homeodomain-like"/>
    <property type="match status" value="1"/>
</dbReference>
<feature type="coiled-coil region" evidence="2">
    <location>
        <begin position="254"/>
        <end position="288"/>
    </location>
</feature>
<feature type="domain" description="HTH psq-type" evidence="3">
    <location>
        <begin position="164"/>
        <end position="212"/>
    </location>
</feature>
<keyword evidence="2" id="KW-0175">Coiled coil</keyword>
<protein>
    <submittedName>
        <fullName evidence="6">HTH psq-type domain-containing protein</fullName>
    </submittedName>
</protein>
<dbReference type="Gene3D" id="1.10.10.60">
    <property type="entry name" value="Homeodomain-like"/>
    <property type="match status" value="1"/>
</dbReference>
<dbReference type="WBParaSite" id="SBAD_0000561901-mRNA-1">
    <property type="protein sequence ID" value="SBAD_0000561901-mRNA-1"/>
    <property type="gene ID" value="SBAD_0000561901"/>
</dbReference>
<accession>A0A183IP55</accession>
<gene>
    <name evidence="4" type="ORF">SBAD_LOCUS5402</name>
</gene>
<proteinExistence type="predicted"/>
<organism evidence="6">
    <name type="scientific">Soboliphyme baturini</name>
    <dbReference type="NCBI Taxonomy" id="241478"/>
    <lineage>
        <taxon>Eukaryota</taxon>
        <taxon>Metazoa</taxon>
        <taxon>Ecdysozoa</taxon>
        <taxon>Nematoda</taxon>
        <taxon>Enoplea</taxon>
        <taxon>Dorylaimia</taxon>
        <taxon>Dioctophymatida</taxon>
        <taxon>Dioctophymatoidea</taxon>
        <taxon>Soboliphymatidae</taxon>
        <taxon>Soboliphyme</taxon>
    </lineage>
</organism>
<evidence type="ECO:0000259" key="3">
    <source>
        <dbReference type="Pfam" id="PF04218"/>
    </source>
</evidence>
<dbReference type="Proteomes" id="UP000270296">
    <property type="component" value="Unassembled WGS sequence"/>
</dbReference>
<evidence type="ECO:0000313" key="6">
    <source>
        <dbReference type="WBParaSite" id="SBAD_0000561901-mRNA-1"/>
    </source>
</evidence>
<feature type="coiled-coil region" evidence="2">
    <location>
        <begin position="107"/>
        <end position="141"/>
    </location>
</feature>
<evidence type="ECO:0000313" key="4">
    <source>
        <dbReference type="EMBL" id="VDP07133.1"/>
    </source>
</evidence>
<dbReference type="OrthoDB" id="5916656at2759"/>
<dbReference type="Pfam" id="PF04218">
    <property type="entry name" value="CENP-B_N"/>
    <property type="match status" value="1"/>
</dbReference>
<evidence type="ECO:0000256" key="2">
    <source>
        <dbReference type="SAM" id="Coils"/>
    </source>
</evidence>